<dbReference type="GeneID" id="120253897"/>
<gene>
    <name evidence="4" type="primary">LOC120253897</name>
</gene>
<sequence>MKNGEKVQEYISHVLDIVYKIRVLGEALAEQEVVFKIMRTLTPNYRHVVSSILEGNDIKTLTVEKLSGSLKSHEAILALSTTDEEVKALQAETTPSWPGENSNSGGRGKGRASFRGRFRGRGRGRSTDRAYLQYHICKKYGHVKAQCWNRESDANVTEEEPVVEEQKLFMASGGRCVEASSVWLIDSGCSNHMSGIREHFHDLDENVQQVARLGDGKTIKVEGVGTVEFQTNNGKIKYLKEVQFVPQLAHNLLSVSQLILTGYTVTFSNKECTILD</sequence>
<evidence type="ECO:0000313" key="3">
    <source>
        <dbReference type="Proteomes" id="UP001515500"/>
    </source>
</evidence>
<dbReference type="PANTHER" id="PTHR35317">
    <property type="entry name" value="OS04G0629600 PROTEIN"/>
    <property type="match status" value="1"/>
</dbReference>
<dbReference type="Pfam" id="PF14223">
    <property type="entry name" value="Retrotran_gag_2"/>
    <property type="match status" value="1"/>
</dbReference>
<keyword evidence="3" id="KW-1185">Reference proteome</keyword>
<feature type="compositionally biased region" description="Basic residues" evidence="1">
    <location>
        <begin position="108"/>
        <end position="124"/>
    </location>
</feature>
<evidence type="ECO:0000256" key="1">
    <source>
        <dbReference type="SAM" id="MobiDB-lite"/>
    </source>
</evidence>
<name>A0AB40ASH2_DIOCR</name>
<evidence type="ECO:0000313" key="4">
    <source>
        <dbReference type="RefSeq" id="XP_039118035.1"/>
    </source>
</evidence>
<feature type="domain" description="Retrovirus-related Pol polyprotein from transposon TNT 1-94-like beta-barrel" evidence="2">
    <location>
        <begin position="183"/>
        <end position="263"/>
    </location>
</feature>
<dbReference type="PANTHER" id="PTHR35317:SF35">
    <property type="entry name" value="DUF4219 DOMAIN-CONTAINING PROTEIN"/>
    <property type="match status" value="1"/>
</dbReference>
<organism evidence="3 4">
    <name type="scientific">Dioscorea cayennensis subsp. rotundata</name>
    <name type="common">White Guinea yam</name>
    <name type="synonym">Dioscorea rotundata</name>
    <dbReference type="NCBI Taxonomy" id="55577"/>
    <lineage>
        <taxon>Eukaryota</taxon>
        <taxon>Viridiplantae</taxon>
        <taxon>Streptophyta</taxon>
        <taxon>Embryophyta</taxon>
        <taxon>Tracheophyta</taxon>
        <taxon>Spermatophyta</taxon>
        <taxon>Magnoliopsida</taxon>
        <taxon>Liliopsida</taxon>
        <taxon>Dioscoreales</taxon>
        <taxon>Dioscoreaceae</taxon>
        <taxon>Dioscorea</taxon>
    </lineage>
</organism>
<dbReference type="Proteomes" id="UP001515500">
    <property type="component" value="Unplaced"/>
</dbReference>
<dbReference type="AlphaFoldDB" id="A0AB40ASH2"/>
<dbReference type="Pfam" id="PF22936">
    <property type="entry name" value="Pol_BBD"/>
    <property type="match status" value="1"/>
</dbReference>
<reference evidence="4" key="1">
    <citation type="submission" date="2025-08" db="UniProtKB">
        <authorList>
            <consortium name="RefSeq"/>
        </authorList>
    </citation>
    <scope>IDENTIFICATION</scope>
</reference>
<feature type="region of interest" description="Disordered" evidence="1">
    <location>
        <begin position="88"/>
        <end position="124"/>
    </location>
</feature>
<dbReference type="RefSeq" id="XP_039118035.1">
    <property type="nucleotide sequence ID" value="XM_039262101.1"/>
</dbReference>
<dbReference type="InterPro" id="IPR054722">
    <property type="entry name" value="PolX-like_BBD"/>
</dbReference>
<protein>
    <submittedName>
        <fullName evidence="4">Uncharacterized protein LOC120253897</fullName>
    </submittedName>
</protein>
<feature type="compositionally biased region" description="Polar residues" evidence="1">
    <location>
        <begin position="91"/>
        <end position="103"/>
    </location>
</feature>
<accession>A0AB40ASH2</accession>
<evidence type="ECO:0000259" key="2">
    <source>
        <dbReference type="Pfam" id="PF22936"/>
    </source>
</evidence>
<proteinExistence type="predicted"/>